<proteinExistence type="predicted"/>
<dbReference type="AlphaFoldDB" id="W1J675"/>
<comment type="caution">
    <text evidence="1">The sequence shown here is derived from an EMBL/GenBank/DDBJ whole genome shotgun (WGS) entry which is preliminary data.</text>
</comment>
<dbReference type="EMBL" id="CBXE010000209">
    <property type="protein sequence ID" value="CDL86229.1"/>
    <property type="molecule type" value="Genomic_DNA"/>
</dbReference>
<gene>
    <name evidence="1" type="ORF">XCR1_2870006</name>
</gene>
<accession>W1J675</accession>
<protein>
    <submittedName>
        <fullName evidence="1">Uncharacterized protein</fullName>
    </submittedName>
</protein>
<organism evidence="1 2">
    <name type="scientific">Xenorhabdus cabanillasii JM26</name>
    <dbReference type="NCBI Taxonomy" id="1427517"/>
    <lineage>
        <taxon>Bacteria</taxon>
        <taxon>Pseudomonadati</taxon>
        <taxon>Pseudomonadota</taxon>
        <taxon>Gammaproteobacteria</taxon>
        <taxon>Enterobacterales</taxon>
        <taxon>Morganellaceae</taxon>
        <taxon>Xenorhabdus</taxon>
    </lineage>
</organism>
<sequence length="87" mass="9885">MSGKSSRKGRKLITQLSSQGMQANQQITFLSDGVDNLRELQFNLYPESQHVLDWFHITMRLTEYAKGVLKSYPALGTELSDHLTSIK</sequence>
<evidence type="ECO:0000313" key="1">
    <source>
        <dbReference type="EMBL" id="CDL86229.1"/>
    </source>
</evidence>
<dbReference type="Proteomes" id="UP000019197">
    <property type="component" value="Unassembled WGS sequence"/>
</dbReference>
<evidence type="ECO:0000313" key="2">
    <source>
        <dbReference type="Proteomes" id="UP000019197"/>
    </source>
</evidence>
<name>W1J675_9GAMM</name>
<reference evidence="1 2" key="1">
    <citation type="submission" date="2013-11" db="EMBL/GenBank/DDBJ databases">
        <title>Draft genome sequence and annotation of the entomopathogenic bacterium, Xenorhabdus cabanillasi strain JM26.</title>
        <authorList>
            <person name="Gualtieri M."/>
            <person name="Ogier J.C."/>
            <person name="Pages S."/>
            <person name="Givaudan A."/>
            <person name="Gaudriault S."/>
        </authorList>
    </citation>
    <scope>NUCLEOTIDE SEQUENCE [LARGE SCALE GENOMIC DNA]</scope>
    <source>
        <strain evidence="1 2">JM26</strain>
    </source>
</reference>